<dbReference type="EMBL" id="MWUE01000022">
    <property type="protein sequence ID" value="OQP32399.1"/>
    <property type="molecule type" value="Genomic_DNA"/>
</dbReference>
<proteinExistence type="predicted"/>
<accession>A0A1V9DEV9</accession>
<comment type="caution">
    <text evidence="1">The sequence shown here is derived from an EMBL/GenBank/DDBJ whole genome shotgun (WGS) entry which is preliminary data.</text>
</comment>
<dbReference type="AlphaFoldDB" id="A0A1V9DEV9"/>
<evidence type="ECO:0000313" key="2">
    <source>
        <dbReference type="Proteomes" id="UP000192769"/>
    </source>
</evidence>
<gene>
    <name evidence="1" type="ORF">B2J69_14095</name>
</gene>
<dbReference type="OrthoDB" id="6631739at2"/>
<organism evidence="1 2">
    <name type="scientific">Pantoea latae</name>
    <dbReference type="NCBI Taxonomy" id="1964541"/>
    <lineage>
        <taxon>Bacteria</taxon>
        <taxon>Pseudomonadati</taxon>
        <taxon>Pseudomonadota</taxon>
        <taxon>Gammaproteobacteria</taxon>
        <taxon>Enterobacterales</taxon>
        <taxon>Erwiniaceae</taxon>
        <taxon>Pantoea</taxon>
    </lineage>
</organism>
<dbReference type="RefSeq" id="WP_081140199.1">
    <property type="nucleotide sequence ID" value="NZ_MWUE01000022.1"/>
</dbReference>
<protein>
    <submittedName>
        <fullName evidence="1">Uncharacterized protein</fullName>
    </submittedName>
</protein>
<sequence>MLNAKSNKEIVAAGHAFAKNVSADTGLMDMAKMVSELATRLDVANARASVMAGEVLRINSIMPDAIAALNATGDHMSLVANLNATMVTPAANEWIKALQAEAVVQTRKYVQTMTNHQQPGVSHVINLISQLEMDMLRVGAGKEGE</sequence>
<name>A0A1V9DEV9_9GAMM</name>
<keyword evidence="2" id="KW-1185">Reference proteome</keyword>
<reference evidence="1 2" key="1">
    <citation type="submission" date="2017-02" db="EMBL/GenBank/DDBJ databases">
        <title>Whole genome shotgun sequence of Pantoea agglomerans strain AS1 isolated from a cycad, Zamia floridana in Central Florida, USA.</title>
        <authorList>
            <person name="Lata P."/>
            <person name="Govindarajan S."/>
            <person name="Qi F."/>
            <person name="Li J.-L."/>
            <person name="Maurya S.K."/>
            <person name="Sahoo M.K."/>
        </authorList>
    </citation>
    <scope>NUCLEOTIDE SEQUENCE [LARGE SCALE GENOMIC DNA]</scope>
    <source>
        <strain evidence="1 2">AS1</strain>
    </source>
</reference>
<dbReference type="Proteomes" id="UP000192769">
    <property type="component" value="Unassembled WGS sequence"/>
</dbReference>
<evidence type="ECO:0000313" key="1">
    <source>
        <dbReference type="EMBL" id="OQP32399.1"/>
    </source>
</evidence>